<sequence>MSGFHVPPIAGVPSLSTIERAAVLDALFEPCTALHTLSLDLLHTEKFESYNDLIASVGVQLTDLSESSSTSDTEWLDKILGAHPRLGEKKVDSAQSQAEQAQLNTGGAEEATALRNLNEEYERKFPGLRYVVFVNGRSRPVIMENMRERIARGDVRLERAEAIKCLFSQHSHDGFFWRLRRRIWQGLSFDAIYRVKIIIIVSIARDRIHNIEVGIDTRHSLGSIFIGIDIVLQVKSIVV</sequence>
<organism evidence="3 4">
    <name type="scientific">Lachnellula occidentalis</name>
    <dbReference type="NCBI Taxonomy" id="215460"/>
    <lineage>
        <taxon>Eukaryota</taxon>
        <taxon>Fungi</taxon>
        <taxon>Dikarya</taxon>
        <taxon>Ascomycota</taxon>
        <taxon>Pezizomycotina</taxon>
        <taxon>Leotiomycetes</taxon>
        <taxon>Helotiales</taxon>
        <taxon>Lachnaceae</taxon>
        <taxon>Lachnellula</taxon>
    </lineage>
</organism>
<dbReference type="PANTHER" id="PTHR37987">
    <property type="entry name" value="CHROMOSOME 9, WHOLE GENOME SHOTGUN SEQUENCE"/>
    <property type="match status" value="1"/>
</dbReference>
<evidence type="ECO:0000259" key="2">
    <source>
        <dbReference type="Pfam" id="PF09349"/>
    </source>
</evidence>
<comment type="caution">
    <text evidence="3">The sequence shown here is derived from an EMBL/GenBank/DDBJ whole genome shotgun (WGS) entry which is preliminary data.</text>
</comment>
<dbReference type="Gene3D" id="1.10.3330.10">
    <property type="entry name" value="Oxo-4-hydroxy-4-carboxy-5-ureidoimidazoline decarboxylase"/>
    <property type="match status" value="1"/>
</dbReference>
<dbReference type="OrthoDB" id="5398391at2759"/>
<dbReference type="SUPFAM" id="SSF158694">
    <property type="entry name" value="UraD-Like"/>
    <property type="match status" value="1"/>
</dbReference>
<dbReference type="Proteomes" id="UP000443090">
    <property type="component" value="Unassembled WGS sequence"/>
</dbReference>
<proteinExistence type="predicted"/>
<gene>
    <name evidence="3" type="primary">allB1</name>
    <name evidence="3" type="ORF">LOCC1_G004518</name>
</gene>
<protein>
    <submittedName>
        <fullName evidence="3">Putative allantoinase</fullName>
    </submittedName>
</protein>
<dbReference type="EMBL" id="QGMI01000295">
    <property type="protein sequence ID" value="TVY43104.1"/>
    <property type="molecule type" value="Genomic_DNA"/>
</dbReference>
<keyword evidence="1" id="KW-0659">Purine metabolism</keyword>
<dbReference type="GO" id="GO:0006144">
    <property type="term" value="P:purine nucleobase metabolic process"/>
    <property type="evidence" value="ECO:0007669"/>
    <property type="project" value="UniProtKB-KW"/>
</dbReference>
<evidence type="ECO:0000256" key="1">
    <source>
        <dbReference type="ARBA" id="ARBA00022631"/>
    </source>
</evidence>
<accession>A0A8H8UCQ1</accession>
<keyword evidence="4" id="KW-1185">Reference proteome</keyword>
<evidence type="ECO:0000313" key="3">
    <source>
        <dbReference type="EMBL" id="TVY43104.1"/>
    </source>
</evidence>
<feature type="domain" description="Oxo-4-hydroxy-4-carboxy-5-ureidoimidazoline decarboxylase" evidence="2">
    <location>
        <begin position="14"/>
        <end position="164"/>
    </location>
</feature>
<dbReference type="Pfam" id="PF09349">
    <property type="entry name" value="OHCU_decarbox"/>
    <property type="match status" value="1"/>
</dbReference>
<dbReference type="InterPro" id="IPR036778">
    <property type="entry name" value="OHCU_decarboxylase_sf"/>
</dbReference>
<dbReference type="AlphaFoldDB" id="A0A8H8UCQ1"/>
<dbReference type="PANTHER" id="PTHR37987:SF1">
    <property type="entry name" value="OXO-4-HYDROXY-4-CARBOXY-5-UREIDOIMIDAZOLINE DECARBOXYLASE DOMAIN-CONTAINING PROTEIN"/>
    <property type="match status" value="1"/>
</dbReference>
<evidence type="ECO:0000313" key="4">
    <source>
        <dbReference type="Proteomes" id="UP000443090"/>
    </source>
</evidence>
<reference evidence="3 4" key="1">
    <citation type="submission" date="2018-05" db="EMBL/GenBank/DDBJ databases">
        <title>Genome sequencing and assembly of the regulated plant pathogen Lachnellula willkommii and related sister species for the development of diagnostic species identification markers.</title>
        <authorList>
            <person name="Giroux E."/>
            <person name="Bilodeau G."/>
        </authorList>
    </citation>
    <scope>NUCLEOTIDE SEQUENCE [LARGE SCALE GENOMIC DNA]</scope>
    <source>
        <strain evidence="3 4">CBS 160.35</strain>
    </source>
</reference>
<name>A0A8H8UCQ1_9HELO</name>
<dbReference type="InterPro" id="IPR018020">
    <property type="entry name" value="OHCU_decarboxylase"/>
</dbReference>